<accession>A0A1B6VGN9</accession>
<evidence type="ECO:0000256" key="2">
    <source>
        <dbReference type="SAM" id="MobiDB-lite"/>
    </source>
</evidence>
<dbReference type="Proteomes" id="UP000077786">
    <property type="component" value="Unassembled WGS sequence"/>
</dbReference>
<feature type="compositionally biased region" description="Basic and acidic residues" evidence="2">
    <location>
        <begin position="1"/>
        <end position="11"/>
    </location>
</feature>
<evidence type="ECO:0000313" key="4">
    <source>
        <dbReference type="EMBL" id="OAJ66366.1"/>
    </source>
</evidence>
<feature type="region of interest" description="Disordered" evidence="2">
    <location>
        <begin position="1"/>
        <end position="76"/>
    </location>
</feature>
<feature type="transmembrane region" description="Helical" evidence="3">
    <location>
        <begin position="80"/>
        <end position="105"/>
    </location>
</feature>
<proteinExistence type="predicted"/>
<evidence type="ECO:0000313" key="5">
    <source>
        <dbReference type="Proteomes" id="UP000077786"/>
    </source>
</evidence>
<keyword evidence="1" id="KW-0175">Coiled coil</keyword>
<feature type="compositionally biased region" description="Low complexity" evidence="2">
    <location>
        <begin position="321"/>
        <end position="348"/>
    </location>
</feature>
<keyword evidence="3" id="KW-0472">Membrane</keyword>
<organism evidence="4 5">
    <name type="scientific">Gluconobacter cerinus</name>
    <dbReference type="NCBI Taxonomy" id="38307"/>
    <lineage>
        <taxon>Bacteria</taxon>
        <taxon>Pseudomonadati</taxon>
        <taxon>Pseudomonadota</taxon>
        <taxon>Alphaproteobacteria</taxon>
        <taxon>Acetobacterales</taxon>
        <taxon>Acetobacteraceae</taxon>
        <taxon>Gluconobacter</taxon>
    </lineage>
</organism>
<gene>
    <name evidence="4" type="ORF">A0123_03043</name>
</gene>
<dbReference type="PATRIC" id="fig|38307.3.peg.3185"/>
<keyword evidence="3" id="KW-0812">Transmembrane</keyword>
<sequence>MRGNAMRREDTGEVVEMLRPQKRSTDRTGKQAGDGPMPQEAELSDNRADAPEETTESRRKLLNAQNGTQDRAPRAPRSRLLVGTALAVLGVGGLLGGAVAVGAHFDVPIPFVNDRPRASITTTPAAPAVPSAQKLAFTLAPPALGTPDVPEKRVQQPSVAQNDDPFGGEGMTAPVDPPATTKPTEIKAAPVIPVPPAVADGAPNASEVPPSQAVSTPQAQSAVSAAPAAAPAPSFASPASPSPDAAIELEMAKQLKALDDHVAALQKNVDAMQDNVTATLNRSLGEFKGRLDELQHHEDQTDRALQASQSALAHPARDHSSAAPVAPRAVSVAQPHPSAEPSAPKAAPVHLPQFTVQAGAPGIAILQDEQGNASRVEAGSVIPGWGPVITITSSGSRWVVRTPKGLIH</sequence>
<evidence type="ECO:0000256" key="3">
    <source>
        <dbReference type="SAM" id="Phobius"/>
    </source>
</evidence>
<dbReference type="EMBL" id="LUTU01000017">
    <property type="protein sequence ID" value="OAJ66366.1"/>
    <property type="molecule type" value="Genomic_DNA"/>
</dbReference>
<feature type="compositionally biased region" description="Low complexity" evidence="2">
    <location>
        <begin position="197"/>
        <end position="243"/>
    </location>
</feature>
<evidence type="ECO:0000256" key="1">
    <source>
        <dbReference type="SAM" id="Coils"/>
    </source>
</evidence>
<reference evidence="4 5" key="1">
    <citation type="submission" date="2016-03" db="EMBL/GenBank/DDBJ databases">
        <title>Draft genome sequence of Gluconobacter cerinus strain CECT 9110.</title>
        <authorList>
            <person name="Sainz F."/>
            <person name="Mas A."/>
            <person name="Torija M.J."/>
        </authorList>
    </citation>
    <scope>NUCLEOTIDE SEQUENCE [LARGE SCALE GENOMIC DNA]</scope>
    <source>
        <strain evidence="4 5">CECT 9110</strain>
    </source>
</reference>
<protein>
    <submittedName>
        <fullName evidence="4">Uncharacterized protein</fullName>
    </submittedName>
</protein>
<keyword evidence="3" id="KW-1133">Transmembrane helix</keyword>
<feature type="region of interest" description="Disordered" evidence="2">
    <location>
        <begin position="143"/>
        <end position="243"/>
    </location>
</feature>
<dbReference type="AlphaFoldDB" id="A0A1B6VGN9"/>
<feature type="compositionally biased region" description="Basic and acidic residues" evidence="2">
    <location>
        <begin position="44"/>
        <end position="59"/>
    </location>
</feature>
<comment type="caution">
    <text evidence="4">The sequence shown here is derived from an EMBL/GenBank/DDBJ whole genome shotgun (WGS) entry which is preliminary data.</text>
</comment>
<feature type="region of interest" description="Disordered" evidence="2">
    <location>
        <begin position="295"/>
        <end position="348"/>
    </location>
</feature>
<name>A0A1B6VGN9_9PROT</name>
<feature type="coiled-coil region" evidence="1">
    <location>
        <begin position="255"/>
        <end position="282"/>
    </location>
</feature>